<dbReference type="KEGG" id="muo:115458089"/>
<name>A0A6P7WTN9_9AMPH</name>
<gene>
    <name evidence="6" type="primary">LOC115458089</name>
</gene>
<dbReference type="AlphaFoldDB" id="A0A6P7WTN9"/>
<dbReference type="Gene3D" id="1.10.246.10">
    <property type="match status" value="3"/>
</dbReference>
<dbReference type="InterPro" id="IPR008605">
    <property type="entry name" value="ECM1"/>
</dbReference>
<dbReference type="OrthoDB" id="9889855at2759"/>
<evidence type="ECO:0000313" key="5">
    <source>
        <dbReference type="Proteomes" id="UP000515156"/>
    </source>
</evidence>
<dbReference type="PANTHER" id="PTHR16776:SF3">
    <property type="entry name" value="EXTRACELLULAR MATRIX PROTEIN 1"/>
    <property type="match status" value="1"/>
</dbReference>
<feature type="chain" id="PRO_5027625565" evidence="4">
    <location>
        <begin position="17"/>
        <end position="479"/>
    </location>
</feature>
<evidence type="ECO:0000256" key="1">
    <source>
        <dbReference type="ARBA" id="ARBA00004613"/>
    </source>
</evidence>
<dbReference type="RefSeq" id="XP_030043768.1">
    <property type="nucleotide sequence ID" value="XM_030187908.1"/>
</dbReference>
<protein>
    <submittedName>
        <fullName evidence="6">Extracellular matrix protein 1-like isoform X1</fullName>
    </submittedName>
</protein>
<dbReference type="Pfam" id="PF05782">
    <property type="entry name" value="ECM1"/>
    <property type="match status" value="2"/>
</dbReference>
<keyword evidence="5" id="KW-1185">Reference proteome</keyword>
<keyword evidence="2" id="KW-0964">Secreted</keyword>
<dbReference type="GO" id="GO:0030500">
    <property type="term" value="P:regulation of bone mineralization"/>
    <property type="evidence" value="ECO:0007669"/>
    <property type="project" value="TreeGrafter"/>
</dbReference>
<keyword evidence="4" id="KW-0732">Signal</keyword>
<accession>A0A6P7WTN9</accession>
<evidence type="ECO:0000256" key="3">
    <source>
        <dbReference type="ARBA" id="ARBA00022737"/>
    </source>
</evidence>
<dbReference type="SUPFAM" id="SSF48552">
    <property type="entry name" value="Serum albumin-like"/>
    <property type="match status" value="3"/>
</dbReference>
<keyword evidence="3" id="KW-0677">Repeat</keyword>
<feature type="signal peptide" evidence="4">
    <location>
        <begin position="1"/>
        <end position="16"/>
    </location>
</feature>
<evidence type="ECO:0000256" key="2">
    <source>
        <dbReference type="ARBA" id="ARBA00022525"/>
    </source>
</evidence>
<evidence type="ECO:0000313" key="6">
    <source>
        <dbReference type="RefSeq" id="XP_030043768.1"/>
    </source>
</evidence>
<dbReference type="FunCoup" id="A0A6P7WTN9">
    <property type="interactions" value="269"/>
</dbReference>
<dbReference type="PANTHER" id="PTHR16776">
    <property type="entry name" value="EXTRACELLULAR MATRIX PROTEIN 1"/>
    <property type="match status" value="1"/>
</dbReference>
<dbReference type="GO" id="GO:0005615">
    <property type="term" value="C:extracellular space"/>
    <property type="evidence" value="ECO:0007669"/>
    <property type="project" value="InterPro"/>
</dbReference>
<sequence>MWQLLQVSCLLGLTQAGKVFQRNEDENGHWREIAPELPGVYQQEADAPFVLQEESVLMPRGRRFESRCWGMHCGVGAPLDDTLINFPPGRPTENNIDNICERSRVKSNYGPHNLPQRGFGHLSRQGDAINQLEKGFTACCLQSQRLSCAQDLWKDVLYNFCREEFSIKTLPYDCCEESDSTTYSCFERQAPYPNYDSPVPPAFSDEDNVNFSFLRHAKNPAPCPTDGTSGTSECHSKNSNEALEKKMKELFPPGEPNADSIENICRLRKFRSNYLKNVVPRSYFGQQQRQAKAINQLEAQFKKCCKNEDVSCAHDAWEKVLEEFCDDEVSVKTRHHECCKEQSSTAMYSCFSSKAPHPNYDWEIQTLSLSELHQPVLQLLCGEMKLLSKQKQISLLVKEITENCCWISSEDRVGCAEQKREESIETLCTSKRSSWKDNLKCCEQEDRVSCFSRNYLDKVSIAAANTEVENNKQEPPMGV</sequence>
<proteinExistence type="predicted"/>
<evidence type="ECO:0000256" key="4">
    <source>
        <dbReference type="SAM" id="SignalP"/>
    </source>
</evidence>
<dbReference type="GeneID" id="115458089"/>
<reference evidence="6" key="1">
    <citation type="submission" date="2025-08" db="UniProtKB">
        <authorList>
            <consortium name="RefSeq"/>
        </authorList>
    </citation>
    <scope>IDENTIFICATION</scope>
</reference>
<dbReference type="InterPro" id="IPR020858">
    <property type="entry name" value="Serum_albumin-like"/>
</dbReference>
<dbReference type="GO" id="GO:0007165">
    <property type="term" value="P:signal transduction"/>
    <property type="evidence" value="ECO:0007669"/>
    <property type="project" value="InterPro"/>
</dbReference>
<organism evidence="5 6">
    <name type="scientific">Microcaecilia unicolor</name>
    <dbReference type="NCBI Taxonomy" id="1415580"/>
    <lineage>
        <taxon>Eukaryota</taxon>
        <taxon>Metazoa</taxon>
        <taxon>Chordata</taxon>
        <taxon>Craniata</taxon>
        <taxon>Vertebrata</taxon>
        <taxon>Euteleostomi</taxon>
        <taxon>Amphibia</taxon>
        <taxon>Gymnophiona</taxon>
        <taxon>Siphonopidae</taxon>
        <taxon>Microcaecilia</taxon>
    </lineage>
</organism>
<dbReference type="Proteomes" id="UP000515156">
    <property type="component" value="Chromosome 14"/>
</dbReference>
<dbReference type="InParanoid" id="A0A6P7WTN9"/>
<comment type="subcellular location">
    <subcellularLocation>
        <location evidence="1">Secreted</location>
    </subcellularLocation>
</comment>